<evidence type="ECO:0000256" key="1">
    <source>
        <dbReference type="SAM" id="Phobius"/>
    </source>
</evidence>
<proteinExistence type="predicted"/>
<reference evidence="2 3" key="1">
    <citation type="journal article" date="2015" name="Nature">
        <title>rRNA introns, odd ribosomes, and small enigmatic genomes across a large radiation of phyla.</title>
        <authorList>
            <person name="Brown C.T."/>
            <person name="Hug L.A."/>
            <person name="Thomas B.C."/>
            <person name="Sharon I."/>
            <person name="Castelle C.J."/>
            <person name="Singh A."/>
            <person name="Wilkins M.J."/>
            <person name="Williams K.H."/>
            <person name="Banfield J.F."/>
        </authorList>
    </citation>
    <scope>NUCLEOTIDE SEQUENCE [LARGE SCALE GENOMIC DNA]</scope>
</reference>
<feature type="transmembrane region" description="Helical" evidence="1">
    <location>
        <begin position="12"/>
        <end position="30"/>
    </location>
</feature>
<comment type="caution">
    <text evidence="2">The sequence shown here is derived from an EMBL/GenBank/DDBJ whole genome shotgun (WGS) entry which is preliminary data.</text>
</comment>
<gene>
    <name evidence="2" type="ORF">UW22_C0003G0024</name>
</gene>
<evidence type="ECO:0000313" key="2">
    <source>
        <dbReference type="EMBL" id="KKT38982.1"/>
    </source>
</evidence>
<accession>A0A0G1J4K2</accession>
<keyword evidence="1" id="KW-0812">Transmembrane</keyword>
<organism evidence="2 3">
    <name type="scientific">Candidatus Gottesmanbacteria bacterium GW2011_GWB1_44_11c</name>
    <dbReference type="NCBI Taxonomy" id="1618447"/>
    <lineage>
        <taxon>Bacteria</taxon>
        <taxon>Candidatus Gottesmaniibacteriota</taxon>
    </lineage>
</organism>
<dbReference type="Proteomes" id="UP000034617">
    <property type="component" value="Unassembled WGS sequence"/>
</dbReference>
<sequence>MFNIVHIGTVTIYQIVLAFVASFIIGQRLLRFIRRETSQSLFKMLTVIGIWGGIGAIALFPKIAHFIRIRMGFGENFNTIIFITFVILFVLFFRILSIIERIENTITELIRREALRDIQKMHK</sequence>
<keyword evidence="1" id="KW-0472">Membrane</keyword>
<evidence type="ECO:0008006" key="4">
    <source>
        <dbReference type="Google" id="ProtNLM"/>
    </source>
</evidence>
<evidence type="ECO:0000313" key="3">
    <source>
        <dbReference type="Proteomes" id="UP000034617"/>
    </source>
</evidence>
<dbReference type="EMBL" id="LCHM01000003">
    <property type="protein sequence ID" value="KKT38982.1"/>
    <property type="molecule type" value="Genomic_DNA"/>
</dbReference>
<dbReference type="Pfam" id="PF10066">
    <property type="entry name" value="DUF2304"/>
    <property type="match status" value="1"/>
</dbReference>
<keyword evidence="1" id="KW-1133">Transmembrane helix</keyword>
<feature type="transmembrane region" description="Helical" evidence="1">
    <location>
        <begin position="80"/>
        <end position="99"/>
    </location>
</feature>
<name>A0A0G1J4K2_9BACT</name>
<dbReference type="AlphaFoldDB" id="A0A0G1J4K2"/>
<protein>
    <recommendedName>
        <fullName evidence="4">DUF2304 domain-containing protein</fullName>
    </recommendedName>
</protein>
<dbReference type="InterPro" id="IPR019277">
    <property type="entry name" value="DUF2304"/>
</dbReference>
<feature type="transmembrane region" description="Helical" evidence="1">
    <location>
        <begin position="42"/>
        <end position="60"/>
    </location>
</feature>